<proteinExistence type="predicted"/>
<dbReference type="EMBL" id="OX596105">
    <property type="protein sequence ID" value="CAN0145496.1"/>
    <property type="molecule type" value="Genomic_DNA"/>
</dbReference>
<sequence>MRLFGCLGLRCITRDLRCGFGTRWVRRVDPAAVVCGLQATGQGRRPVDGKASAGTGCRIPELGKWGPCSVIFPVDEDR</sequence>
<evidence type="ECO:0000313" key="1">
    <source>
        <dbReference type="EMBL" id="CAN0145496.1"/>
    </source>
</evidence>
<reference evidence="1" key="2">
    <citation type="submission" date="2025-03" db="EMBL/GenBank/DDBJ databases">
        <authorList>
            <consortium name="ELIXIR-Norway"/>
            <consortium name="Elixir Norway"/>
        </authorList>
    </citation>
    <scope>NUCLEOTIDE SEQUENCE</scope>
</reference>
<dbReference type="Proteomes" id="UP001162501">
    <property type="component" value="Chromosome 21"/>
</dbReference>
<protein>
    <submittedName>
        <fullName evidence="1">Uncharacterized protein</fullName>
    </submittedName>
</protein>
<evidence type="ECO:0000313" key="2">
    <source>
        <dbReference type="Proteomes" id="UP001162501"/>
    </source>
</evidence>
<reference evidence="1" key="1">
    <citation type="submission" date="2023-05" db="EMBL/GenBank/DDBJ databases">
        <authorList>
            <consortium name="ELIXIR-Norway"/>
        </authorList>
    </citation>
    <scope>NUCLEOTIDE SEQUENCE</scope>
</reference>
<organism evidence="1 2">
    <name type="scientific">Rangifer tarandus platyrhynchus</name>
    <name type="common">Svalbard reindeer</name>
    <dbReference type="NCBI Taxonomy" id="3082113"/>
    <lineage>
        <taxon>Eukaryota</taxon>
        <taxon>Metazoa</taxon>
        <taxon>Chordata</taxon>
        <taxon>Craniata</taxon>
        <taxon>Vertebrata</taxon>
        <taxon>Euteleostomi</taxon>
        <taxon>Mammalia</taxon>
        <taxon>Eutheria</taxon>
        <taxon>Laurasiatheria</taxon>
        <taxon>Artiodactyla</taxon>
        <taxon>Ruminantia</taxon>
        <taxon>Pecora</taxon>
        <taxon>Cervidae</taxon>
        <taxon>Odocoileinae</taxon>
        <taxon>Rangifer</taxon>
    </lineage>
</organism>
<name>A0AC59Z1C5_RANTA</name>
<accession>A0AC59Z1C5</accession>
<gene>
    <name evidence="1" type="ORF">MRATA1EN22A_LOCUS12739</name>
</gene>